<gene>
    <name evidence="3" type="ORF">AUP40_20890</name>
</gene>
<dbReference type="InterPro" id="IPR014710">
    <property type="entry name" value="RmlC-like_jellyroll"/>
</dbReference>
<evidence type="ECO:0000313" key="4">
    <source>
        <dbReference type="Proteomes" id="UP000076167"/>
    </source>
</evidence>
<proteinExistence type="predicted"/>
<keyword evidence="1" id="KW-0238">DNA-binding</keyword>
<protein>
    <submittedName>
        <fullName evidence="3">XRE family transcriptional regulator</fullName>
    </submittedName>
</protein>
<evidence type="ECO:0000259" key="2">
    <source>
        <dbReference type="PROSITE" id="PS50943"/>
    </source>
</evidence>
<dbReference type="PANTHER" id="PTHR46797:SF10">
    <property type="entry name" value="BLR1115 PROTEIN"/>
    <property type="match status" value="1"/>
</dbReference>
<dbReference type="SMART" id="SM00530">
    <property type="entry name" value="HTH_XRE"/>
    <property type="match status" value="1"/>
</dbReference>
<dbReference type="PROSITE" id="PS50943">
    <property type="entry name" value="HTH_CROC1"/>
    <property type="match status" value="1"/>
</dbReference>
<evidence type="ECO:0000256" key="1">
    <source>
        <dbReference type="ARBA" id="ARBA00023125"/>
    </source>
</evidence>
<evidence type="ECO:0000313" key="3">
    <source>
        <dbReference type="EMBL" id="KZD01175.1"/>
    </source>
</evidence>
<dbReference type="SUPFAM" id="SSF51182">
    <property type="entry name" value="RmlC-like cupins"/>
    <property type="match status" value="1"/>
</dbReference>
<dbReference type="CDD" id="cd02209">
    <property type="entry name" value="cupin_XRE_C"/>
    <property type="match status" value="1"/>
</dbReference>
<dbReference type="InterPro" id="IPR001387">
    <property type="entry name" value="Cro/C1-type_HTH"/>
</dbReference>
<sequence length="184" mass="20509">MSNMMDRKIAERLAALRAERGWSLEELAARCDVSRASLSRLENGEVSPTAHVLGKLCAAYGLPMSRLMQMVEDGFVPLVHRGLQRIWVDPETGFFRRSVSPPSRDLMAEVLECELDPGTRIEYGGSPRDGLEHHLVMLAGQLRVTVEGKTHELDVGDCLRYRLSGPSSFEAPAETSARYHLFIV</sequence>
<dbReference type="InterPro" id="IPR050807">
    <property type="entry name" value="TransReg_Diox_bact_type"/>
</dbReference>
<dbReference type="PANTHER" id="PTHR46797">
    <property type="entry name" value="HTH-TYPE TRANSCRIPTIONAL REGULATOR"/>
    <property type="match status" value="1"/>
</dbReference>
<dbReference type="RefSeq" id="WP_063096178.1">
    <property type="nucleotide sequence ID" value="NZ_DFMA01000009.1"/>
</dbReference>
<accession>A0ABR5XY18</accession>
<dbReference type="InterPro" id="IPR011051">
    <property type="entry name" value="RmlC_Cupin_sf"/>
</dbReference>
<dbReference type="Gene3D" id="2.60.120.10">
    <property type="entry name" value="Jelly Rolls"/>
    <property type="match status" value="1"/>
</dbReference>
<dbReference type="Gene3D" id="1.10.260.40">
    <property type="entry name" value="lambda repressor-like DNA-binding domains"/>
    <property type="match status" value="1"/>
</dbReference>
<dbReference type="Pfam" id="PF01381">
    <property type="entry name" value="HTH_3"/>
    <property type="match status" value="1"/>
</dbReference>
<dbReference type="EMBL" id="LPXL01000037">
    <property type="protein sequence ID" value="KZD01175.1"/>
    <property type="molecule type" value="Genomic_DNA"/>
</dbReference>
<name>A0ABR5XY18_9PROT</name>
<comment type="caution">
    <text evidence="3">The sequence shown here is derived from an EMBL/GenBank/DDBJ whole genome shotgun (WGS) entry which is preliminary data.</text>
</comment>
<dbReference type="InterPro" id="IPR010982">
    <property type="entry name" value="Lambda_DNA-bd_dom_sf"/>
</dbReference>
<feature type="domain" description="HTH cro/C1-type" evidence="2">
    <location>
        <begin position="13"/>
        <end position="67"/>
    </location>
</feature>
<dbReference type="Proteomes" id="UP000076167">
    <property type="component" value="Unassembled WGS sequence"/>
</dbReference>
<organism evidence="3 4">
    <name type="scientific">Thalassospira xiamenensis</name>
    <dbReference type="NCBI Taxonomy" id="220697"/>
    <lineage>
        <taxon>Bacteria</taxon>
        <taxon>Pseudomonadati</taxon>
        <taxon>Pseudomonadota</taxon>
        <taxon>Alphaproteobacteria</taxon>
        <taxon>Rhodospirillales</taxon>
        <taxon>Thalassospiraceae</taxon>
        <taxon>Thalassospira</taxon>
    </lineage>
</organism>
<reference evidence="3 4" key="1">
    <citation type="submission" date="2015-12" db="EMBL/GenBank/DDBJ databases">
        <title>Genome sequence of Thalassospira xiamenensis MCCC 1A03005.</title>
        <authorList>
            <person name="Lu L."/>
            <person name="Lai Q."/>
            <person name="Shao Z."/>
            <person name="Qian P."/>
        </authorList>
    </citation>
    <scope>NUCLEOTIDE SEQUENCE [LARGE SCALE GENOMIC DNA]</scope>
    <source>
        <strain evidence="3 4">MCCC 1A03005</strain>
    </source>
</reference>
<keyword evidence="4" id="KW-1185">Reference proteome</keyword>
<dbReference type="SUPFAM" id="SSF47413">
    <property type="entry name" value="lambda repressor-like DNA-binding domains"/>
    <property type="match status" value="1"/>
</dbReference>
<dbReference type="CDD" id="cd00093">
    <property type="entry name" value="HTH_XRE"/>
    <property type="match status" value="1"/>
</dbReference>